<gene>
    <name evidence="2" type="ORF">OWR29_17615</name>
</gene>
<feature type="transmembrane region" description="Helical" evidence="1">
    <location>
        <begin position="51"/>
        <end position="70"/>
    </location>
</feature>
<protein>
    <submittedName>
        <fullName evidence="2">Uncharacterized protein</fullName>
    </submittedName>
</protein>
<proteinExistence type="predicted"/>
<dbReference type="EMBL" id="JAPNTZ010000006">
    <property type="protein sequence ID" value="MCY1139822.1"/>
    <property type="molecule type" value="Genomic_DNA"/>
</dbReference>
<feature type="transmembrane region" description="Helical" evidence="1">
    <location>
        <begin position="212"/>
        <end position="232"/>
    </location>
</feature>
<evidence type="ECO:0000313" key="3">
    <source>
        <dbReference type="Proteomes" id="UP001151002"/>
    </source>
</evidence>
<keyword evidence="1" id="KW-0812">Transmembrane</keyword>
<sequence length="302" mass="32240">MTSVAHRTTVRWHRPLLVLTGAMALLAIVAAAGLVTDDRTLVGAAIWAKPFKFAVSFALYALTLAWMLAVLPRRSRLGEWSGTVIVAVSFIEMAIITGQTVRGHRSHFNNTNPFDSVLWSIMGASIMVLFVAHLIIAVVALRQRIPDRVAAYAIRWGLLLSLLGLIVAWPMVMPNRASPAEAISGAHAVGVPDGGPGLPLLGWSTTGGDLRIGHFVGLHGLQAMPLLALLLTRRTRLDQTTSSRLIVVAGFAYAGITILTTWQALRGQPLLRPDLLTLAALGVLVAGTGLGVRGVLRAQRLG</sequence>
<feature type="transmembrane region" description="Helical" evidence="1">
    <location>
        <begin position="77"/>
        <end position="97"/>
    </location>
</feature>
<feature type="transmembrane region" description="Helical" evidence="1">
    <location>
        <begin position="275"/>
        <end position="296"/>
    </location>
</feature>
<name>A0ABT4AZZ7_9ACTN</name>
<keyword evidence="3" id="KW-1185">Reference proteome</keyword>
<dbReference type="Proteomes" id="UP001151002">
    <property type="component" value="Unassembled WGS sequence"/>
</dbReference>
<evidence type="ECO:0000256" key="1">
    <source>
        <dbReference type="SAM" id="Phobius"/>
    </source>
</evidence>
<reference evidence="2" key="1">
    <citation type="submission" date="2022-11" db="EMBL/GenBank/DDBJ databases">
        <authorList>
            <person name="Somphong A."/>
            <person name="Phongsopitanun W."/>
        </authorList>
    </citation>
    <scope>NUCLEOTIDE SEQUENCE</scope>
    <source>
        <strain evidence="2">Pm04-4</strain>
    </source>
</reference>
<keyword evidence="1" id="KW-1133">Transmembrane helix</keyword>
<feature type="transmembrane region" description="Helical" evidence="1">
    <location>
        <begin position="244"/>
        <end position="263"/>
    </location>
</feature>
<feature type="transmembrane region" description="Helical" evidence="1">
    <location>
        <begin position="117"/>
        <end position="141"/>
    </location>
</feature>
<organism evidence="2 3">
    <name type="scientific">Paractinoplanes pyxinae</name>
    <dbReference type="NCBI Taxonomy" id="2997416"/>
    <lineage>
        <taxon>Bacteria</taxon>
        <taxon>Bacillati</taxon>
        <taxon>Actinomycetota</taxon>
        <taxon>Actinomycetes</taxon>
        <taxon>Micromonosporales</taxon>
        <taxon>Micromonosporaceae</taxon>
        <taxon>Paractinoplanes</taxon>
    </lineage>
</organism>
<dbReference type="RefSeq" id="WP_267563981.1">
    <property type="nucleotide sequence ID" value="NZ_JAPNTZ010000006.1"/>
</dbReference>
<comment type="caution">
    <text evidence="2">The sequence shown here is derived from an EMBL/GenBank/DDBJ whole genome shotgun (WGS) entry which is preliminary data.</text>
</comment>
<evidence type="ECO:0000313" key="2">
    <source>
        <dbReference type="EMBL" id="MCY1139822.1"/>
    </source>
</evidence>
<keyword evidence="1" id="KW-0472">Membrane</keyword>
<feature type="transmembrane region" description="Helical" evidence="1">
    <location>
        <begin position="153"/>
        <end position="172"/>
    </location>
</feature>
<accession>A0ABT4AZZ7</accession>